<protein>
    <submittedName>
        <fullName evidence="2">Uncharacterized protein</fullName>
    </submittedName>
</protein>
<evidence type="ECO:0000313" key="2">
    <source>
        <dbReference type="EMBL" id="KMT21120.1"/>
    </source>
</evidence>
<feature type="transmembrane region" description="Helical" evidence="1">
    <location>
        <begin position="106"/>
        <end position="124"/>
    </location>
</feature>
<feature type="transmembrane region" description="Helical" evidence="1">
    <location>
        <begin position="84"/>
        <end position="100"/>
    </location>
</feature>
<keyword evidence="1" id="KW-0472">Membrane</keyword>
<feature type="transmembrane region" description="Helical" evidence="1">
    <location>
        <begin position="54"/>
        <end position="72"/>
    </location>
</feature>
<dbReference type="EMBL" id="LFVU01000028">
    <property type="protein sequence ID" value="KMT21120.1"/>
    <property type="molecule type" value="Genomic_DNA"/>
</dbReference>
<keyword evidence="3" id="KW-1185">Reference proteome</keyword>
<accession>A0A0J8D4M9</accession>
<evidence type="ECO:0000313" key="3">
    <source>
        <dbReference type="Proteomes" id="UP000036756"/>
    </source>
</evidence>
<keyword evidence="1" id="KW-0812">Transmembrane</keyword>
<feature type="transmembrane region" description="Helical" evidence="1">
    <location>
        <begin position="7"/>
        <end position="28"/>
    </location>
</feature>
<evidence type="ECO:0000256" key="1">
    <source>
        <dbReference type="SAM" id="Phobius"/>
    </source>
</evidence>
<dbReference type="Proteomes" id="UP000036756">
    <property type="component" value="Unassembled WGS sequence"/>
</dbReference>
<name>A0A0J8D4M9_CLOCY</name>
<comment type="caution">
    <text evidence="2">The sequence shown here is derived from an EMBL/GenBank/DDBJ whole genome shotgun (WGS) entry which is preliminary data.</text>
</comment>
<dbReference type="PATRIC" id="fig|1121307.3.peg.719"/>
<organism evidence="2 3">
    <name type="scientific">Clostridium cylindrosporum DSM 605</name>
    <dbReference type="NCBI Taxonomy" id="1121307"/>
    <lineage>
        <taxon>Bacteria</taxon>
        <taxon>Bacillati</taxon>
        <taxon>Bacillota</taxon>
        <taxon>Clostridia</taxon>
        <taxon>Eubacteriales</taxon>
        <taxon>Clostridiaceae</taxon>
        <taxon>Clostridium</taxon>
    </lineage>
</organism>
<gene>
    <name evidence="2" type="ORF">CLCY_1c03540</name>
</gene>
<dbReference type="RefSeq" id="WP_048571502.1">
    <property type="nucleotide sequence ID" value="NZ_LFVU01000028.1"/>
</dbReference>
<dbReference type="OrthoDB" id="10016023at2"/>
<dbReference type="STRING" id="1121307.CLCY_1c03540"/>
<keyword evidence="1" id="KW-1133">Transmembrane helix</keyword>
<dbReference type="AlphaFoldDB" id="A0A0J8D4M9"/>
<proteinExistence type="predicted"/>
<reference evidence="2 3" key="1">
    <citation type="submission" date="2015-06" db="EMBL/GenBank/DDBJ databases">
        <title>Draft genome sequence of the purine-degrading Clostridium cylindrosporum HC-1 (DSM 605).</title>
        <authorList>
            <person name="Poehlein A."/>
            <person name="Schiel-Bengelsdorf B."/>
            <person name="Bengelsdorf F."/>
            <person name="Daniel R."/>
            <person name="Duerre P."/>
        </authorList>
    </citation>
    <scope>NUCLEOTIDE SEQUENCE [LARGE SCALE GENOMIC DNA]</scope>
    <source>
        <strain evidence="2 3">DSM 605</strain>
    </source>
</reference>
<sequence>MNIKSIIKLVGTLIQILGILFAITIYYLSRSRMGIVRSLTYRNSVYNNEGLRSILIYLLIFLTISFVFTMVINYKYKVNFKETLAFVILSSLITIASINLDSDTLLSYYVLVFSSIVILTIQLIKLNLLKRKI</sequence>